<dbReference type="KEGG" id="ndv:NDEV_1118"/>
<evidence type="ECO:0000313" key="3">
    <source>
        <dbReference type="Proteomes" id="UP000196239"/>
    </source>
</evidence>
<evidence type="ECO:0000256" key="1">
    <source>
        <dbReference type="SAM" id="Phobius"/>
    </source>
</evidence>
<feature type="transmembrane region" description="Helical" evidence="1">
    <location>
        <begin position="200"/>
        <end position="222"/>
    </location>
</feature>
<evidence type="ECO:0000313" key="2">
    <source>
        <dbReference type="EMBL" id="CUR51883.1"/>
    </source>
</evidence>
<organism evidence="2 3">
    <name type="scientific">Nitrosotalea devaniterrae</name>
    <dbReference type="NCBI Taxonomy" id="1078905"/>
    <lineage>
        <taxon>Archaea</taxon>
        <taxon>Nitrososphaerota</taxon>
        <taxon>Nitrososphaeria</taxon>
        <taxon>Nitrosotaleales</taxon>
        <taxon>Nitrosotaleaceae</taxon>
        <taxon>Nitrosotalea</taxon>
    </lineage>
</organism>
<feature type="transmembrane region" description="Helical" evidence="1">
    <location>
        <begin position="78"/>
        <end position="99"/>
    </location>
</feature>
<dbReference type="EMBL" id="LN890280">
    <property type="protein sequence ID" value="CUR51883.1"/>
    <property type="molecule type" value="Genomic_DNA"/>
</dbReference>
<feature type="transmembrane region" description="Helical" evidence="1">
    <location>
        <begin position="259"/>
        <end position="279"/>
    </location>
</feature>
<feature type="transmembrane region" description="Helical" evidence="1">
    <location>
        <begin position="6"/>
        <end position="25"/>
    </location>
</feature>
<keyword evidence="1" id="KW-0812">Transmembrane</keyword>
<feature type="transmembrane region" description="Helical" evidence="1">
    <location>
        <begin position="37"/>
        <end position="58"/>
    </location>
</feature>
<gene>
    <name evidence="2" type="ORF">NDEV_1118</name>
</gene>
<feature type="transmembrane region" description="Helical" evidence="1">
    <location>
        <begin position="228"/>
        <end position="247"/>
    </location>
</feature>
<keyword evidence="1" id="KW-0472">Membrane</keyword>
<dbReference type="Proteomes" id="UP000196239">
    <property type="component" value="Chromosome 1"/>
</dbReference>
<protein>
    <submittedName>
        <fullName evidence="2">Putative divalent heavy-metal cations transporter</fullName>
    </submittedName>
</protein>
<dbReference type="AlphaFoldDB" id="A0A128A3E7"/>
<accession>A0A128A3E7</accession>
<keyword evidence="1" id="KW-1133">Transmembrane helix</keyword>
<sequence length="282" mass="29566">MIDYWQLLLLGAIAGFTIFLGLPVAVLQNLSPKKKGFLNAFALGILVFLIIDVFSHGWETASTAATDAAAGKGSIENAVIDLVALFGGIAIGLLGLVLYETKLMTKSFPQILSLDNLKEGDDHLHKLFHEANAYKLAMMIAIGIGAHNFSEGLAIGQSYVAGEIGLAIILIIGFGAHNTTEGFGIAGPLTGILKKPNAKFLAKVGLIGGGPTFVGTMLGSLWVSDVAYILFLSMAGGALIYVSMLMYNTGRRQTTNDILMVGIFVGLCAGFITDLIVTLGGA</sequence>
<proteinExistence type="predicted"/>
<keyword evidence="3" id="KW-1185">Reference proteome</keyword>
<name>A0A128A3E7_9ARCH</name>
<reference evidence="3" key="1">
    <citation type="submission" date="2015-10" db="EMBL/GenBank/DDBJ databases">
        <authorList>
            <person name="Lehtovirta-Morley L.E."/>
            <person name="Vieille C."/>
        </authorList>
    </citation>
    <scope>NUCLEOTIDE SEQUENCE [LARGE SCALE GENOMIC DNA]</scope>
</reference>